<dbReference type="CDD" id="cd00616">
    <property type="entry name" value="AHBA_syn"/>
    <property type="match status" value="1"/>
</dbReference>
<dbReference type="GO" id="GO:0000271">
    <property type="term" value="P:polysaccharide biosynthetic process"/>
    <property type="evidence" value="ECO:0007669"/>
    <property type="project" value="TreeGrafter"/>
</dbReference>
<dbReference type="InterPro" id="IPR015424">
    <property type="entry name" value="PyrdxlP-dep_Trfase"/>
</dbReference>
<dbReference type="Gene3D" id="3.90.1150.10">
    <property type="entry name" value="Aspartate Aminotransferase, domain 1"/>
    <property type="match status" value="1"/>
</dbReference>
<evidence type="ECO:0000313" key="4">
    <source>
        <dbReference type="EMBL" id="HGU53465.1"/>
    </source>
</evidence>
<dbReference type="PIRSF" id="PIRSF000390">
    <property type="entry name" value="PLP_StrS"/>
    <property type="match status" value="1"/>
</dbReference>
<dbReference type="EMBL" id="DSZZ01000377">
    <property type="protein sequence ID" value="HGU53465.1"/>
    <property type="molecule type" value="Genomic_DNA"/>
</dbReference>
<reference evidence="4" key="1">
    <citation type="journal article" date="2020" name="mSystems">
        <title>Genome- and Community-Level Interaction Insights into Carbon Utilization and Element Cycling Functions of Hydrothermarchaeota in Hydrothermal Sediment.</title>
        <authorList>
            <person name="Zhou Z."/>
            <person name="Liu Y."/>
            <person name="Xu W."/>
            <person name="Pan J."/>
            <person name="Luo Z.H."/>
            <person name="Li M."/>
        </authorList>
    </citation>
    <scope>NUCLEOTIDE SEQUENCE [LARGE SCALE GENOMIC DNA]</scope>
    <source>
        <strain evidence="4">SpSt-61</strain>
    </source>
</reference>
<dbReference type="AlphaFoldDB" id="A0A7V4KEG3"/>
<keyword evidence="4" id="KW-0808">Transferase</keyword>
<evidence type="ECO:0000256" key="3">
    <source>
        <dbReference type="RuleBase" id="RU004508"/>
    </source>
</evidence>
<evidence type="ECO:0000256" key="1">
    <source>
        <dbReference type="PIRSR" id="PIRSR000390-1"/>
    </source>
</evidence>
<proteinExistence type="inferred from homology"/>
<feature type="modified residue" description="N6-(pyridoxal phosphate)lysine" evidence="2">
    <location>
        <position position="183"/>
    </location>
</feature>
<comment type="caution">
    <text evidence="4">The sequence shown here is derived from an EMBL/GenBank/DDBJ whole genome shotgun (WGS) entry which is preliminary data.</text>
</comment>
<dbReference type="PANTHER" id="PTHR30244:SF34">
    <property type="entry name" value="DTDP-4-AMINO-4,6-DIDEOXYGALACTOSE TRANSAMINASE"/>
    <property type="match status" value="1"/>
</dbReference>
<keyword evidence="4" id="KW-0032">Aminotransferase</keyword>
<name>A0A7V4KEG3_FERPE</name>
<dbReference type="PANTHER" id="PTHR30244">
    <property type="entry name" value="TRANSAMINASE"/>
    <property type="match status" value="1"/>
</dbReference>
<dbReference type="InterPro" id="IPR015421">
    <property type="entry name" value="PyrdxlP-dep_Trfase_major"/>
</dbReference>
<comment type="similarity">
    <text evidence="3">Belongs to the DegT/DnrJ/EryC1 family.</text>
</comment>
<gene>
    <name evidence="4" type="primary">pseC</name>
    <name evidence="4" type="ORF">ENT78_08115</name>
</gene>
<accession>A0A7V4KEG3</accession>
<organism evidence="4">
    <name type="scientific">Fervidobacterium pennivorans</name>
    <dbReference type="NCBI Taxonomy" id="93466"/>
    <lineage>
        <taxon>Bacteria</taxon>
        <taxon>Thermotogati</taxon>
        <taxon>Thermotogota</taxon>
        <taxon>Thermotogae</taxon>
        <taxon>Thermotogales</taxon>
        <taxon>Fervidobacteriaceae</taxon>
        <taxon>Fervidobacterium</taxon>
    </lineage>
</organism>
<dbReference type="NCBIfam" id="TIGR03588">
    <property type="entry name" value="PseC"/>
    <property type="match status" value="1"/>
</dbReference>
<sequence length="381" mass="43472">MMYKVPFYFPWISKEDKKAVLEALGSRWLTGGPRTREFEEMFANYIGTKYAIAVNSCTAALHLAMRALNIGPGDEVIVPVFTFAATANAPLFVGAKPVFADIDEKTFNISIEDIENKITEKTKAIIVVHYGGQPCDMKEIMQIANQHKIHIVEDCAHSLGAEYMGQKTGSIGVIGCFSFYPTKIITTLEGGMVTTNDEKIAKRIAILREHGMTKGAFEREKRATWRYNVVDLGYNYRLNEVQAAIGISQLKRIDEINKRRIEAAHYYTQKLKEIRGIITPYEAKDRIHVYHLYAIRVVRQENGINRDKLYKRLSAKGIGLSVHYIPLHLLTFYKKMLKYKTGDFPNAEKVYKEIMSLPLYPTLKKAQIDYITEQISKIVKQ</sequence>
<dbReference type="GO" id="GO:0008483">
    <property type="term" value="F:transaminase activity"/>
    <property type="evidence" value="ECO:0007669"/>
    <property type="project" value="UniProtKB-KW"/>
</dbReference>
<dbReference type="GO" id="GO:0030170">
    <property type="term" value="F:pyridoxal phosphate binding"/>
    <property type="evidence" value="ECO:0007669"/>
    <property type="project" value="TreeGrafter"/>
</dbReference>
<dbReference type="Pfam" id="PF01041">
    <property type="entry name" value="DegT_DnrJ_EryC1"/>
    <property type="match status" value="1"/>
</dbReference>
<dbReference type="Gene3D" id="3.40.640.10">
    <property type="entry name" value="Type I PLP-dependent aspartate aminotransferase-like (Major domain)"/>
    <property type="match status" value="1"/>
</dbReference>
<dbReference type="InterPro" id="IPR000653">
    <property type="entry name" value="DegT/StrS_aminotransferase"/>
</dbReference>
<dbReference type="SUPFAM" id="SSF53383">
    <property type="entry name" value="PLP-dependent transferases"/>
    <property type="match status" value="1"/>
</dbReference>
<keyword evidence="2 3" id="KW-0663">Pyridoxal phosphate</keyword>
<evidence type="ECO:0000256" key="2">
    <source>
        <dbReference type="PIRSR" id="PIRSR000390-2"/>
    </source>
</evidence>
<feature type="active site" description="Proton acceptor" evidence="1">
    <location>
        <position position="183"/>
    </location>
</feature>
<dbReference type="InterPro" id="IPR015422">
    <property type="entry name" value="PyrdxlP-dep_Trfase_small"/>
</dbReference>
<dbReference type="InterPro" id="IPR020026">
    <property type="entry name" value="PseC"/>
</dbReference>
<protein>
    <submittedName>
        <fullName evidence="4">UDP-4-amino-4, 6-dideoxy-N-acetyl-beta-L-altrosamine transaminase</fullName>
        <ecNumber evidence="4">2.6.1.92</ecNumber>
    </submittedName>
</protein>
<dbReference type="EC" id="2.6.1.92" evidence="4"/>